<organism evidence="1">
    <name type="scientific">Fusarium oxysporum (strain Fo5176)</name>
    <name type="common">Fusarium vascular wilt</name>
    <dbReference type="NCBI Taxonomy" id="660025"/>
    <lineage>
        <taxon>Eukaryota</taxon>
        <taxon>Fungi</taxon>
        <taxon>Dikarya</taxon>
        <taxon>Ascomycota</taxon>
        <taxon>Pezizomycotina</taxon>
        <taxon>Sordariomycetes</taxon>
        <taxon>Hypocreomycetidae</taxon>
        <taxon>Hypocreales</taxon>
        <taxon>Nectriaceae</taxon>
        <taxon>Fusarium</taxon>
        <taxon>Fusarium oxysporum species complex</taxon>
    </lineage>
</organism>
<proteinExistence type="predicted"/>
<sequence>MPSDTRLGELKLVTYAEYSVLQTLTMVDAERLDVPQKLPTIPANSSDNIWRITKETLVGCMDGQFVRCVSDSPGLPRIFLVAINSSSTAELRIGYFGKLSLFMPDVPV</sequence>
<name>F9FNE4_FUSOF</name>
<reference evidence="1" key="1">
    <citation type="journal article" date="2012" name="Mol. Plant Microbe Interact.">
        <title>A highly conserved effector in Fusarium oxysporum is required for full virulence on Arabidopsis.</title>
        <authorList>
            <person name="Thatcher L.F."/>
            <person name="Gardiner D.M."/>
            <person name="Kazan K."/>
            <person name="Manners J."/>
        </authorList>
    </citation>
    <scope>NUCLEOTIDE SEQUENCE [LARGE SCALE GENOMIC DNA]</scope>
    <source>
        <strain evidence="1">Fo5176</strain>
    </source>
</reference>
<comment type="caution">
    <text evidence="1">The sequence shown here is derived from an EMBL/GenBank/DDBJ whole genome shotgun (WGS) entry which is preliminary data.</text>
</comment>
<protein>
    <submittedName>
        <fullName evidence="1">Uncharacterized protein</fullName>
    </submittedName>
</protein>
<evidence type="ECO:0000313" key="1">
    <source>
        <dbReference type="EMBL" id="EGU81563.1"/>
    </source>
</evidence>
<accession>F9FNE4</accession>
<gene>
    <name evidence="1" type="ORF">FOXB_07924</name>
</gene>
<dbReference type="EMBL" id="AFQF01002386">
    <property type="protein sequence ID" value="EGU81563.1"/>
    <property type="molecule type" value="Genomic_DNA"/>
</dbReference>
<dbReference type="AlphaFoldDB" id="F9FNE4"/>